<dbReference type="AlphaFoldDB" id="M7P3L5"/>
<dbReference type="STRING" id="1286106.MPL1_01293"/>
<sequence>MIYLIFSREGYDSIQAALLEQQAALWLNPELLQPEEIAQLTTHGIDVQLLPESVKPGDEKAMLAALDYVEQHGNDPDIMVEYL</sequence>
<dbReference type="Proteomes" id="UP000012019">
    <property type="component" value="Unassembled WGS sequence"/>
</dbReference>
<evidence type="ECO:0000313" key="1">
    <source>
        <dbReference type="EMBL" id="EMR14107.1"/>
    </source>
</evidence>
<dbReference type="RefSeq" id="WP_009725313.1">
    <property type="nucleotide sequence ID" value="NZ_APHR01000006.1"/>
</dbReference>
<accession>M7P3L5</accession>
<proteinExistence type="predicted"/>
<keyword evidence="2" id="KW-1185">Reference proteome</keyword>
<comment type="caution">
    <text evidence="1">The sequence shown here is derived from an EMBL/GenBank/DDBJ whole genome shotgun (WGS) entry which is preliminary data.</text>
</comment>
<organism evidence="1 2">
    <name type="scientific">Methylophaga lonarensis MPL</name>
    <dbReference type="NCBI Taxonomy" id="1286106"/>
    <lineage>
        <taxon>Bacteria</taxon>
        <taxon>Pseudomonadati</taxon>
        <taxon>Pseudomonadota</taxon>
        <taxon>Gammaproteobacteria</taxon>
        <taxon>Thiotrichales</taxon>
        <taxon>Piscirickettsiaceae</taxon>
        <taxon>Methylophaga</taxon>
    </lineage>
</organism>
<evidence type="ECO:0000313" key="2">
    <source>
        <dbReference type="Proteomes" id="UP000012019"/>
    </source>
</evidence>
<reference evidence="1 2" key="1">
    <citation type="journal article" date="2013" name="Genome Announc.">
        <title>Draft Genome Sequence of Methylophaga lonarensis MPLT, a Haloalkaliphilic (Non-Methane-Utilizing) Methylotroph.</title>
        <authorList>
            <person name="Shetty S.A."/>
            <person name="Marathe N.P."/>
            <person name="Munot H."/>
            <person name="Antony C.P."/>
            <person name="Dhotre D.P."/>
            <person name="Murrell J.C."/>
            <person name="Shouche Y.S."/>
        </authorList>
    </citation>
    <scope>NUCLEOTIDE SEQUENCE [LARGE SCALE GENOMIC DNA]</scope>
    <source>
        <strain evidence="1 2">MPL</strain>
    </source>
</reference>
<dbReference type="EMBL" id="APHR01000006">
    <property type="protein sequence ID" value="EMR14107.1"/>
    <property type="molecule type" value="Genomic_DNA"/>
</dbReference>
<dbReference type="OrthoDB" id="5609473at2"/>
<name>M7P3L5_9GAMM</name>
<gene>
    <name evidence="1" type="ORF">MPL1_01293</name>
</gene>
<protein>
    <submittedName>
        <fullName evidence="1">Uncharacterized protein</fullName>
    </submittedName>
</protein>
<dbReference type="PATRIC" id="fig|1286106.3.peg.261"/>